<evidence type="ECO:0000256" key="3">
    <source>
        <dbReference type="ARBA" id="ARBA00006906"/>
    </source>
</evidence>
<keyword evidence="10" id="KW-1185">Reference proteome</keyword>
<dbReference type="Pfam" id="PF01081">
    <property type="entry name" value="Aldolase"/>
    <property type="match status" value="1"/>
</dbReference>
<comment type="caution">
    <text evidence="9">The sequence shown here is derived from an EMBL/GenBank/DDBJ whole genome shotgun (WGS) entry which is preliminary data.</text>
</comment>
<organism evidence="9 10">
    <name type="scientific">Novipirellula herctigrandis</name>
    <dbReference type="NCBI Taxonomy" id="2527986"/>
    <lineage>
        <taxon>Bacteria</taxon>
        <taxon>Pseudomonadati</taxon>
        <taxon>Planctomycetota</taxon>
        <taxon>Planctomycetia</taxon>
        <taxon>Pirellulales</taxon>
        <taxon>Pirellulaceae</taxon>
        <taxon>Novipirellula</taxon>
    </lineage>
</organism>
<dbReference type="InterPro" id="IPR013785">
    <property type="entry name" value="Aldolase_TIM"/>
</dbReference>
<evidence type="ECO:0000256" key="8">
    <source>
        <dbReference type="ARBA" id="ARBA00023277"/>
    </source>
</evidence>
<evidence type="ECO:0000313" key="10">
    <source>
        <dbReference type="Proteomes" id="UP000315010"/>
    </source>
</evidence>
<dbReference type="PANTHER" id="PTHR30246:SF1">
    <property type="entry name" value="2-DEHYDRO-3-DEOXY-6-PHOSPHOGALACTONATE ALDOLASE-RELATED"/>
    <property type="match status" value="1"/>
</dbReference>
<evidence type="ECO:0000256" key="7">
    <source>
        <dbReference type="ARBA" id="ARBA00023270"/>
    </source>
</evidence>
<reference evidence="9 10" key="1">
    <citation type="submission" date="2019-02" db="EMBL/GenBank/DDBJ databases">
        <title>Deep-cultivation of Planctomycetes and their phenomic and genomic characterization uncovers novel biology.</title>
        <authorList>
            <person name="Wiegand S."/>
            <person name="Jogler M."/>
            <person name="Boedeker C."/>
            <person name="Pinto D."/>
            <person name="Vollmers J."/>
            <person name="Rivas-Marin E."/>
            <person name="Kohn T."/>
            <person name="Peeters S.H."/>
            <person name="Heuer A."/>
            <person name="Rast P."/>
            <person name="Oberbeckmann S."/>
            <person name="Bunk B."/>
            <person name="Jeske O."/>
            <person name="Meyerdierks A."/>
            <person name="Storesund J.E."/>
            <person name="Kallscheuer N."/>
            <person name="Luecker S."/>
            <person name="Lage O.M."/>
            <person name="Pohl T."/>
            <person name="Merkel B.J."/>
            <person name="Hornburger P."/>
            <person name="Mueller R.-W."/>
            <person name="Bruemmer F."/>
            <person name="Labrenz M."/>
            <person name="Spormann A.M."/>
            <person name="Op Den Camp H."/>
            <person name="Overmann J."/>
            <person name="Amann R."/>
            <person name="Jetten M.S.M."/>
            <person name="Mascher T."/>
            <person name="Medema M.H."/>
            <person name="Devos D.P."/>
            <person name="Kaster A.-K."/>
            <person name="Ovreas L."/>
            <person name="Rohde M."/>
            <person name="Galperin M.Y."/>
            <person name="Jogler C."/>
        </authorList>
    </citation>
    <scope>NUCLEOTIDE SEQUENCE [LARGE SCALE GENOMIC DNA]</scope>
    <source>
        <strain evidence="9 10">CA13</strain>
    </source>
</reference>
<dbReference type="GO" id="GO:0008675">
    <property type="term" value="F:2-dehydro-3-deoxy-phosphogluconate aldolase activity"/>
    <property type="evidence" value="ECO:0007669"/>
    <property type="project" value="UniProtKB-EC"/>
</dbReference>
<evidence type="ECO:0000256" key="5">
    <source>
        <dbReference type="ARBA" id="ARBA00013063"/>
    </source>
</evidence>
<dbReference type="Proteomes" id="UP000315010">
    <property type="component" value="Unassembled WGS sequence"/>
</dbReference>
<keyword evidence="6" id="KW-0456">Lyase</keyword>
<dbReference type="NCBIfam" id="TIGR01182">
    <property type="entry name" value="eda"/>
    <property type="match status" value="1"/>
</dbReference>
<comment type="subunit">
    <text evidence="4">Homotrimer.</text>
</comment>
<accession>A0A5C5YXI6</accession>
<comment type="similarity">
    <text evidence="3">Belongs to the KHG/KDPG aldolase family.</text>
</comment>
<dbReference type="InterPro" id="IPR000887">
    <property type="entry name" value="Aldlse_KDPG_KHG"/>
</dbReference>
<evidence type="ECO:0000256" key="4">
    <source>
        <dbReference type="ARBA" id="ARBA00011233"/>
    </source>
</evidence>
<keyword evidence="7" id="KW-0704">Schiff base</keyword>
<evidence type="ECO:0000313" key="9">
    <source>
        <dbReference type="EMBL" id="TWT79411.1"/>
    </source>
</evidence>
<dbReference type="OrthoDB" id="9802667at2"/>
<evidence type="ECO:0000256" key="2">
    <source>
        <dbReference type="ARBA" id="ARBA00004736"/>
    </source>
</evidence>
<dbReference type="CDD" id="cd00452">
    <property type="entry name" value="KDPG_aldolase"/>
    <property type="match status" value="1"/>
</dbReference>
<dbReference type="EMBL" id="SJPJ01000001">
    <property type="protein sequence ID" value="TWT79411.1"/>
    <property type="molecule type" value="Genomic_DNA"/>
</dbReference>
<dbReference type="AlphaFoldDB" id="A0A5C5YXI6"/>
<dbReference type="RefSeq" id="WP_146394637.1">
    <property type="nucleotide sequence ID" value="NZ_SJPJ01000001.1"/>
</dbReference>
<dbReference type="PANTHER" id="PTHR30246">
    <property type="entry name" value="2-KETO-3-DEOXY-6-PHOSPHOGLUCONATE ALDOLASE"/>
    <property type="match status" value="1"/>
</dbReference>
<comment type="catalytic activity">
    <reaction evidence="1">
        <text>2-dehydro-3-deoxy-6-phospho-D-gluconate = D-glyceraldehyde 3-phosphate + pyruvate</text>
        <dbReference type="Rhea" id="RHEA:17089"/>
        <dbReference type="ChEBI" id="CHEBI:15361"/>
        <dbReference type="ChEBI" id="CHEBI:57569"/>
        <dbReference type="ChEBI" id="CHEBI:59776"/>
        <dbReference type="EC" id="4.1.2.14"/>
    </reaction>
</comment>
<dbReference type="SUPFAM" id="SSF51569">
    <property type="entry name" value="Aldolase"/>
    <property type="match status" value="1"/>
</dbReference>
<dbReference type="InterPro" id="IPR031337">
    <property type="entry name" value="KDPG/KHG_AS_1"/>
</dbReference>
<gene>
    <name evidence="9" type="primary">eda_1</name>
    <name evidence="9" type="ORF">CA13_08110</name>
</gene>
<comment type="pathway">
    <text evidence="2">Carbohydrate acid metabolism; 2-dehydro-3-deoxy-D-gluconate degradation; D-glyceraldehyde 3-phosphate and pyruvate from 2-dehydro-3-deoxy-D-gluconate: step 2/2.</text>
</comment>
<proteinExistence type="inferred from homology"/>
<evidence type="ECO:0000256" key="6">
    <source>
        <dbReference type="ARBA" id="ARBA00023239"/>
    </source>
</evidence>
<dbReference type="PROSITE" id="PS00159">
    <property type="entry name" value="ALDOLASE_KDPG_KHG_1"/>
    <property type="match status" value="1"/>
</dbReference>
<dbReference type="EC" id="4.1.2.14" evidence="5"/>
<sequence>MLDQIAKLRIIPVVAIQSVEDAVPLANSLSIGGLPVAEITLRTPAGLASIAALASRPDFLVGAGTVHSVDQAKQVADAGARFVVSPGLNPKTVQWCLDKQMPVFPGISSPTDLEMALDLGLKVVKFFPAEQIGGVKMLKALQGPYGEIRFIPTGGISESNLADYLALPSVIACGGSWMVKSDMINSGRFGEIERLTAEATRRLQSLGS</sequence>
<evidence type="ECO:0000256" key="1">
    <source>
        <dbReference type="ARBA" id="ARBA00000654"/>
    </source>
</evidence>
<dbReference type="PROSITE" id="PS00160">
    <property type="entry name" value="ALDOLASE_KDPG_KHG_2"/>
    <property type="match status" value="1"/>
</dbReference>
<dbReference type="NCBIfam" id="NF004325">
    <property type="entry name" value="PRK05718.1"/>
    <property type="match status" value="1"/>
</dbReference>
<dbReference type="InterPro" id="IPR031338">
    <property type="entry name" value="KDPG/KHG_AS_2"/>
</dbReference>
<dbReference type="Gene3D" id="3.20.20.70">
    <property type="entry name" value="Aldolase class I"/>
    <property type="match status" value="1"/>
</dbReference>
<protein>
    <recommendedName>
        <fullName evidence="5">2-dehydro-3-deoxy-phosphogluconate aldolase</fullName>
        <ecNumber evidence="5">4.1.2.14</ecNumber>
    </recommendedName>
</protein>
<keyword evidence="8" id="KW-0119">Carbohydrate metabolism</keyword>
<name>A0A5C5YXI6_9BACT</name>